<feature type="domain" description="Nucleoside transporter/FeoB GTPase Gate" evidence="2">
    <location>
        <begin position="44"/>
        <end position="139"/>
    </location>
</feature>
<dbReference type="RefSeq" id="WP_244865031.1">
    <property type="nucleotide sequence ID" value="NZ_BOVK01000015.1"/>
</dbReference>
<protein>
    <recommendedName>
        <fullName evidence="2">Nucleoside transporter/FeoB GTPase Gate domain-containing protein</fullName>
    </recommendedName>
</protein>
<dbReference type="Pfam" id="PF07670">
    <property type="entry name" value="Gate"/>
    <property type="match status" value="1"/>
</dbReference>
<keyword evidence="4" id="KW-1185">Reference proteome</keyword>
<evidence type="ECO:0000256" key="1">
    <source>
        <dbReference type="SAM" id="Phobius"/>
    </source>
</evidence>
<sequence>MNTETRTSTWIWGTMTAAFLWLFYLHPGESLEAALLGVDIWWHVLLPALLPFLVMAEILLGFGVVHFIGTLVDPLMRPLFRVPGIGGFVMAMGFASGYPVAAKLTAQLHSQGLLSRLESTRLVAFCTTSDPIFLIGAVSVGFFGRPELALALAVAHYVGALLVGIGMRYAGNSDKSQPHLPDNPQVASRARQVRASLVRRAFRAMQEAKAADGRLFGQLLQDALKSALNLILIIGGLVVFFSVVIALLKQAGLVGLMIDSLGWLFRLAGIPLALSPAVVNGLFEVTLGAKSAGAAAADSGLLAAASLTAFILSWGGFSVHAQVASLLHGTGVAYRTFLWARLAHGILAALLLLLLWPLFGLVSG</sequence>
<organism evidence="3 4">
    <name type="scientific">Xylanibacillus composti</name>
    <dbReference type="NCBI Taxonomy" id="1572762"/>
    <lineage>
        <taxon>Bacteria</taxon>
        <taxon>Bacillati</taxon>
        <taxon>Bacillota</taxon>
        <taxon>Bacilli</taxon>
        <taxon>Bacillales</taxon>
        <taxon>Paenibacillaceae</taxon>
        <taxon>Xylanibacillus</taxon>
    </lineage>
</organism>
<evidence type="ECO:0000313" key="3">
    <source>
        <dbReference type="EMBL" id="GIQ68419.1"/>
    </source>
</evidence>
<feature type="transmembrane region" description="Helical" evidence="1">
    <location>
        <begin position="260"/>
        <end position="279"/>
    </location>
</feature>
<name>A0A8J4M1C7_9BACL</name>
<evidence type="ECO:0000313" key="4">
    <source>
        <dbReference type="Proteomes" id="UP000677918"/>
    </source>
</evidence>
<feature type="transmembrane region" description="Helical" evidence="1">
    <location>
        <begin position="122"/>
        <end position="143"/>
    </location>
</feature>
<dbReference type="Proteomes" id="UP000677918">
    <property type="component" value="Unassembled WGS sequence"/>
</dbReference>
<comment type="caution">
    <text evidence="3">The sequence shown here is derived from an EMBL/GenBank/DDBJ whole genome shotgun (WGS) entry which is preliminary data.</text>
</comment>
<feature type="transmembrane region" description="Helical" evidence="1">
    <location>
        <begin position="7"/>
        <end position="24"/>
    </location>
</feature>
<keyword evidence="1" id="KW-0812">Transmembrane</keyword>
<keyword evidence="1" id="KW-0472">Membrane</keyword>
<accession>A0A8J4M1C7</accession>
<feature type="transmembrane region" description="Helical" evidence="1">
    <location>
        <begin position="80"/>
        <end position="102"/>
    </location>
</feature>
<feature type="transmembrane region" description="Helical" evidence="1">
    <location>
        <begin position="44"/>
        <end position="68"/>
    </location>
</feature>
<evidence type="ECO:0000259" key="2">
    <source>
        <dbReference type="Pfam" id="PF07670"/>
    </source>
</evidence>
<proteinExistence type="predicted"/>
<dbReference type="InterPro" id="IPR011642">
    <property type="entry name" value="Gate_dom"/>
</dbReference>
<feature type="transmembrane region" description="Helical" evidence="1">
    <location>
        <begin position="299"/>
        <end position="317"/>
    </location>
</feature>
<feature type="transmembrane region" description="Helical" evidence="1">
    <location>
        <begin position="150"/>
        <end position="170"/>
    </location>
</feature>
<keyword evidence="1" id="KW-1133">Transmembrane helix</keyword>
<dbReference type="AlphaFoldDB" id="A0A8J4M1C7"/>
<feature type="transmembrane region" description="Helical" evidence="1">
    <location>
        <begin position="338"/>
        <end position="359"/>
    </location>
</feature>
<gene>
    <name evidence="3" type="ORF">XYCOK13_12430</name>
</gene>
<dbReference type="EMBL" id="BOVK01000015">
    <property type="protein sequence ID" value="GIQ68419.1"/>
    <property type="molecule type" value="Genomic_DNA"/>
</dbReference>
<feature type="transmembrane region" description="Helical" evidence="1">
    <location>
        <begin position="227"/>
        <end position="248"/>
    </location>
</feature>
<reference evidence="3" key="1">
    <citation type="submission" date="2021-04" db="EMBL/GenBank/DDBJ databases">
        <title>Draft genome sequence of Xylanibacillus composti strain K13.</title>
        <authorList>
            <person name="Uke A."/>
            <person name="Chhe C."/>
            <person name="Baramee S."/>
            <person name="Kosugi A."/>
        </authorList>
    </citation>
    <scope>NUCLEOTIDE SEQUENCE</scope>
    <source>
        <strain evidence="3">K13</strain>
    </source>
</reference>